<organism evidence="7 8">
    <name type="scientific">Rhizopogon vesiculosus</name>
    <dbReference type="NCBI Taxonomy" id="180088"/>
    <lineage>
        <taxon>Eukaryota</taxon>
        <taxon>Fungi</taxon>
        <taxon>Dikarya</taxon>
        <taxon>Basidiomycota</taxon>
        <taxon>Agaricomycotina</taxon>
        <taxon>Agaricomycetes</taxon>
        <taxon>Agaricomycetidae</taxon>
        <taxon>Boletales</taxon>
        <taxon>Suillineae</taxon>
        <taxon>Rhizopogonaceae</taxon>
        <taxon>Rhizopogon</taxon>
    </lineage>
</organism>
<accession>A0A1J8R222</accession>
<evidence type="ECO:0000256" key="3">
    <source>
        <dbReference type="ARBA" id="ARBA00022692"/>
    </source>
</evidence>
<evidence type="ECO:0000256" key="1">
    <source>
        <dbReference type="ARBA" id="ARBA00004141"/>
    </source>
</evidence>
<proteinExistence type="predicted"/>
<comment type="subcellular location">
    <subcellularLocation>
        <location evidence="1">Membrane</location>
        <topology evidence="1">Multi-pass membrane protein</topology>
    </subcellularLocation>
</comment>
<keyword evidence="3 6" id="KW-0812">Transmembrane</keyword>
<protein>
    <recommendedName>
        <fullName evidence="9">Major facilitator superfamily (MFS) profile domain-containing protein</fullName>
    </recommendedName>
</protein>
<dbReference type="EMBL" id="LVVM01001730">
    <property type="protein sequence ID" value="OJA17948.1"/>
    <property type="molecule type" value="Genomic_DNA"/>
</dbReference>
<feature type="transmembrane region" description="Helical" evidence="6">
    <location>
        <begin position="93"/>
        <end position="110"/>
    </location>
</feature>
<feature type="transmembrane region" description="Helical" evidence="6">
    <location>
        <begin position="117"/>
        <end position="136"/>
    </location>
</feature>
<dbReference type="OrthoDB" id="6730379at2759"/>
<evidence type="ECO:0000256" key="5">
    <source>
        <dbReference type="ARBA" id="ARBA00023136"/>
    </source>
</evidence>
<reference evidence="7 8" key="1">
    <citation type="submission" date="2016-03" db="EMBL/GenBank/DDBJ databases">
        <title>Comparative genomics of the ectomycorrhizal sister species Rhizopogon vinicolor and Rhizopogon vesiculosus (Basidiomycota: Boletales) reveals a divergence of the mating type B locus.</title>
        <authorList>
            <person name="Mujic A.B."/>
            <person name="Kuo A."/>
            <person name="Tritt A."/>
            <person name="Lipzen A."/>
            <person name="Chen C."/>
            <person name="Johnson J."/>
            <person name="Sharma A."/>
            <person name="Barry K."/>
            <person name="Grigoriev I.V."/>
            <person name="Spatafora J.W."/>
        </authorList>
    </citation>
    <scope>NUCLEOTIDE SEQUENCE [LARGE SCALE GENOMIC DNA]</scope>
    <source>
        <strain evidence="7 8">AM-OR11-056</strain>
    </source>
</reference>
<gene>
    <name evidence="7" type="ORF">AZE42_08561</name>
</gene>
<evidence type="ECO:0008006" key="9">
    <source>
        <dbReference type="Google" id="ProtNLM"/>
    </source>
</evidence>
<name>A0A1J8R222_9AGAM</name>
<sequence length="137" mass="15270">MSLESSITELKDEKHAGHALLTREVDTGAQLVAGLISTLDPDDALRVRRKIDRHIMPLMCALYCIQFMDKTTLGSAAILGIQEATHLTTNHRWILAQIISGFISFGVLHIETGGFKPWQWLMIITGLLTLILAVSFW</sequence>
<keyword evidence="4 6" id="KW-1133">Transmembrane helix</keyword>
<evidence type="ECO:0000256" key="6">
    <source>
        <dbReference type="SAM" id="Phobius"/>
    </source>
</evidence>
<dbReference type="GO" id="GO:0022857">
    <property type="term" value="F:transmembrane transporter activity"/>
    <property type="evidence" value="ECO:0007669"/>
    <property type="project" value="TreeGrafter"/>
</dbReference>
<evidence type="ECO:0000313" key="7">
    <source>
        <dbReference type="EMBL" id="OJA17948.1"/>
    </source>
</evidence>
<evidence type="ECO:0000256" key="4">
    <source>
        <dbReference type="ARBA" id="ARBA00022989"/>
    </source>
</evidence>
<dbReference type="PANTHER" id="PTHR43791">
    <property type="entry name" value="PERMEASE-RELATED"/>
    <property type="match status" value="1"/>
</dbReference>
<dbReference type="GO" id="GO:0016020">
    <property type="term" value="C:membrane"/>
    <property type="evidence" value="ECO:0007669"/>
    <property type="project" value="UniProtKB-SubCell"/>
</dbReference>
<dbReference type="STRING" id="180088.A0A1J8R222"/>
<dbReference type="PANTHER" id="PTHR43791:SF63">
    <property type="entry name" value="HIGH AFFINITY CYSTEINE TRANSPORTER"/>
    <property type="match status" value="1"/>
</dbReference>
<keyword evidence="8" id="KW-1185">Reference proteome</keyword>
<evidence type="ECO:0000313" key="8">
    <source>
        <dbReference type="Proteomes" id="UP000183567"/>
    </source>
</evidence>
<keyword evidence="2" id="KW-0813">Transport</keyword>
<keyword evidence="5 6" id="KW-0472">Membrane</keyword>
<comment type="caution">
    <text evidence="7">The sequence shown here is derived from an EMBL/GenBank/DDBJ whole genome shotgun (WGS) entry which is preliminary data.</text>
</comment>
<dbReference type="Proteomes" id="UP000183567">
    <property type="component" value="Unassembled WGS sequence"/>
</dbReference>
<dbReference type="AlphaFoldDB" id="A0A1J8R222"/>
<evidence type="ECO:0000256" key="2">
    <source>
        <dbReference type="ARBA" id="ARBA00022448"/>
    </source>
</evidence>